<gene>
    <name evidence="2" type="ORF">FE257_001816</name>
</gene>
<feature type="transmembrane region" description="Helical" evidence="1">
    <location>
        <begin position="685"/>
        <end position="708"/>
    </location>
</feature>
<feature type="transmembrane region" description="Helical" evidence="1">
    <location>
        <begin position="617"/>
        <end position="640"/>
    </location>
</feature>
<dbReference type="EMBL" id="VCAU01000123">
    <property type="protein sequence ID" value="KAF9884416.1"/>
    <property type="molecule type" value="Genomic_DNA"/>
</dbReference>
<reference evidence="2" key="2">
    <citation type="submission" date="2020-02" db="EMBL/GenBank/DDBJ databases">
        <authorList>
            <person name="Gilchrist C.L.M."/>
            <person name="Chooi Y.-H."/>
        </authorList>
    </citation>
    <scope>NUCLEOTIDE SEQUENCE</scope>
    <source>
        <strain evidence="2">MST-FP2251</strain>
    </source>
</reference>
<feature type="transmembrane region" description="Helical" evidence="1">
    <location>
        <begin position="1033"/>
        <end position="1053"/>
    </location>
</feature>
<evidence type="ECO:0000256" key="1">
    <source>
        <dbReference type="SAM" id="Phobius"/>
    </source>
</evidence>
<dbReference type="Proteomes" id="UP001194746">
    <property type="component" value="Unassembled WGS sequence"/>
</dbReference>
<dbReference type="PANTHER" id="PTHR37544">
    <property type="entry name" value="SPRAY-RELATED"/>
    <property type="match status" value="1"/>
</dbReference>
<feature type="transmembrane region" description="Helical" evidence="1">
    <location>
        <begin position="67"/>
        <end position="87"/>
    </location>
</feature>
<sequence>MTRHSSHVSGHHGRGWRPMTLGPRYLLPLACLMLTMLVITEAMRLWSIRHGGLAFYSSDEDITDGRVFAFTYVPTICGLVVTILWSFAEYDALRLEPYFQLSKPEGVRADVLFINYVFGRFVSTPFIAIRNRHWLVVLVSMLTVSLQLLLPTVQSSLLRLDDSTAVFKESIKMWPDFIDLTTQDTLVYGSNTGGDLLVYDWVRSDTYAMAPVGIALDDKYETKMWKLNQSVYWAEVSCEDVHVVDAVNITSSDTDEPYAGDHSMQLNMSSVSSTKDRCSLEINDHIVIPSSTTHQQILQWQPKTKISNRTSQCTSFDLFAVVVDIRMSGIPFRPEISSQVSGFGCKMLYKNAMAKVDLNANGSLSHLDLDKGSIKQISNTSIDTTQFKETILREAEFTSGLTFIHGESKSLKQTGRDFVDDIDFIVKKSFVPLMSRVFDVGGRTVLADGYRLAFQTALIVDPTHSMISEAILIFGIVIVLFLLWFYPRRPNMLYGNPTSIASMCTIINDIIDDTELLKLNLSELSTRQSRSLLRNSWCVWRRRENGQAYIRIETLDASIVPHAQSLKPRRDVMPHFLVIPVFLLEALGFVAVMVAIGVLFAFSRETGELTQVTSDNLASLFTIVPSGVASIIRALCISVYNNLSVLEPWFVLQSGRASASASLLLNYGSRSPFATAIQCFQGRHFILGLMAVVCFLNVGLSLVASGLFDQDYVTVSKSTQLMSYWDHKFFAISEDSYLLSELDLIQSSIYSGTSPLPWTSPDYTFLPAHATLIQDQTAIGSLLGIGAKLKCQQLPLEGHYMQDPGSHTAYWKYSPPGDPTAVCRLNSTAMASKHAQHRLSVNFVTSGKTNQTECQQPTTLVVAHINRGSHSGLSTDNTVALQCQPHINIQNFTVEFDAQGMVEYYSPKDATGITRGPMFENATINLAKYNQELSNPQGTFSSAPNITHNSTHHYHDWFGILTSRLYQTLDTNPDSIDPRLLSHAAQTVYQIFFATDLSVQRDFYFQYMDSPAPISDGKIYRWTWSIEPSFPSMLVALMIVVFDACVLAVVFATRRNRSRMPRMPMTIGSIIPWVRGSRMIKDLAGTYTWRDEDRSEWLERLNKRYRFGKEEQSGRYLLDEDWVDPHESRENYALSTYSAGIRMDPCSER</sequence>
<comment type="caution">
    <text evidence="2">The sequence shown here is derived from an EMBL/GenBank/DDBJ whole genome shotgun (WGS) entry which is preliminary data.</text>
</comment>
<keyword evidence="3" id="KW-1185">Reference proteome</keyword>
<proteinExistence type="predicted"/>
<feature type="transmembrane region" description="Helical" evidence="1">
    <location>
        <begin position="576"/>
        <end position="602"/>
    </location>
</feature>
<dbReference type="Pfam" id="PF11915">
    <property type="entry name" value="DUF3433"/>
    <property type="match status" value="2"/>
</dbReference>
<name>A0AAD4CDE0_ASPNN</name>
<keyword evidence="1" id="KW-0472">Membrane</keyword>
<feature type="transmembrane region" description="Helical" evidence="1">
    <location>
        <begin position="25"/>
        <end position="46"/>
    </location>
</feature>
<dbReference type="AlphaFoldDB" id="A0AAD4CDE0"/>
<organism evidence="2 3">
    <name type="scientific">Aspergillus nanangensis</name>
    <dbReference type="NCBI Taxonomy" id="2582783"/>
    <lineage>
        <taxon>Eukaryota</taxon>
        <taxon>Fungi</taxon>
        <taxon>Dikarya</taxon>
        <taxon>Ascomycota</taxon>
        <taxon>Pezizomycotina</taxon>
        <taxon>Eurotiomycetes</taxon>
        <taxon>Eurotiomycetidae</taxon>
        <taxon>Eurotiales</taxon>
        <taxon>Aspergillaceae</taxon>
        <taxon>Aspergillus</taxon>
        <taxon>Aspergillus subgen. Circumdati</taxon>
    </lineage>
</organism>
<feature type="transmembrane region" description="Helical" evidence="1">
    <location>
        <begin position="134"/>
        <end position="153"/>
    </location>
</feature>
<dbReference type="InterPro" id="IPR021840">
    <property type="entry name" value="DUF3433"/>
</dbReference>
<protein>
    <submittedName>
        <fullName evidence="2">Uncharacterized protein</fullName>
    </submittedName>
</protein>
<accession>A0AAD4CDE0</accession>
<keyword evidence="1" id="KW-0812">Transmembrane</keyword>
<keyword evidence="1" id="KW-1133">Transmembrane helix</keyword>
<reference evidence="2" key="1">
    <citation type="journal article" date="2019" name="Beilstein J. Org. Chem.">
        <title>Nanangenines: drimane sesquiterpenoids as the dominant metabolite cohort of a novel Australian fungus, Aspergillus nanangensis.</title>
        <authorList>
            <person name="Lacey H.J."/>
            <person name="Gilchrist C.L.M."/>
            <person name="Crombie A."/>
            <person name="Kalaitzis J.A."/>
            <person name="Vuong D."/>
            <person name="Rutledge P.J."/>
            <person name="Turner P."/>
            <person name="Pitt J.I."/>
            <person name="Lacey E."/>
            <person name="Chooi Y.H."/>
            <person name="Piggott A.M."/>
        </authorList>
    </citation>
    <scope>NUCLEOTIDE SEQUENCE</scope>
    <source>
        <strain evidence="2">MST-FP2251</strain>
    </source>
</reference>
<evidence type="ECO:0000313" key="3">
    <source>
        <dbReference type="Proteomes" id="UP001194746"/>
    </source>
</evidence>
<dbReference type="PANTHER" id="PTHR37544:SF3">
    <property type="entry name" value="SPRAY"/>
    <property type="match status" value="1"/>
</dbReference>
<feature type="transmembrane region" description="Helical" evidence="1">
    <location>
        <begin position="466"/>
        <end position="486"/>
    </location>
</feature>
<evidence type="ECO:0000313" key="2">
    <source>
        <dbReference type="EMBL" id="KAF9884416.1"/>
    </source>
</evidence>